<gene>
    <name evidence="2" type="ORF">IWZ03DRAFT_368831</name>
</gene>
<dbReference type="Proteomes" id="UP001363622">
    <property type="component" value="Unassembled WGS sequence"/>
</dbReference>
<organism evidence="2 3">
    <name type="scientific">Phyllosticta citriasiana</name>
    <dbReference type="NCBI Taxonomy" id="595635"/>
    <lineage>
        <taxon>Eukaryota</taxon>
        <taxon>Fungi</taxon>
        <taxon>Dikarya</taxon>
        <taxon>Ascomycota</taxon>
        <taxon>Pezizomycotina</taxon>
        <taxon>Dothideomycetes</taxon>
        <taxon>Dothideomycetes incertae sedis</taxon>
        <taxon>Botryosphaeriales</taxon>
        <taxon>Phyllostictaceae</taxon>
        <taxon>Phyllosticta</taxon>
    </lineage>
</organism>
<reference evidence="2 3" key="1">
    <citation type="submission" date="2024-04" db="EMBL/GenBank/DDBJ databases">
        <title>Phyllosticta paracitricarpa is synonymous to the EU quarantine fungus P. citricarpa based on phylogenomic analyses.</title>
        <authorList>
            <consortium name="Lawrence Berkeley National Laboratory"/>
            <person name="Van Ingen-Buijs V.A."/>
            <person name="Van Westerhoven A.C."/>
            <person name="Haridas S."/>
            <person name="Skiadas P."/>
            <person name="Martin F."/>
            <person name="Groenewald J.Z."/>
            <person name="Crous P.W."/>
            <person name="Seidl M.F."/>
        </authorList>
    </citation>
    <scope>NUCLEOTIDE SEQUENCE [LARGE SCALE GENOMIC DNA]</scope>
    <source>
        <strain evidence="2 3">CBS 123371</strain>
    </source>
</reference>
<dbReference type="CDD" id="cd09917">
    <property type="entry name" value="F-box_SF"/>
    <property type="match status" value="1"/>
</dbReference>
<dbReference type="EMBL" id="JBBPHU010000002">
    <property type="protein sequence ID" value="KAK7521533.1"/>
    <property type="molecule type" value="Genomic_DNA"/>
</dbReference>
<dbReference type="Pfam" id="PF00646">
    <property type="entry name" value="F-box"/>
    <property type="match status" value="1"/>
</dbReference>
<accession>A0ABR1KTL2</accession>
<dbReference type="SUPFAM" id="SSF81383">
    <property type="entry name" value="F-box domain"/>
    <property type="match status" value="1"/>
</dbReference>
<proteinExistence type="predicted"/>
<sequence length="435" mass="50052">MGRPGWTNRWSLSLSRRQELFRLPDEILVLIFESCDIDSLLALRLTCRAFRTLITTYESTIVQAVARSTFPGCKLILRPAQDQDPQKPLYDLKWLTGLIPQFLAAIIVDRHRYCGAPLPMLDGIPAEDEIGHDIRQHVAHGFRILEALSLIAQYVEETPDSKIESKLPAALVSRTPVPRPRFSIKHNRVFRAYRKTTRALSSWRRPQETAERKKRALLQRRQDLTTTLQCHFIQKRLSPDAAASFDAMWTILRTAFAHHRYFDDGYNSSGSGGVLDWGKPDRRDVFNDNSWANWFVLRAGASFWWRYYWVNRPDTKFDPTQPSAYARRLNAARRRRGGPGNADSKSKNGANGIRAEDGFVALKTVYRERERAQMEIERAGAMEVFATIKYRMKGVDRRRLPTADEYRAMVRSLRGEGAKEPEDVLGWHCSNMALL</sequence>
<feature type="domain" description="F-box" evidence="1">
    <location>
        <begin position="17"/>
        <end position="65"/>
    </location>
</feature>
<evidence type="ECO:0000313" key="3">
    <source>
        <dbReference type="Proteomes" id="UP001363622"/>
    </source>
</evidence>
<comment type="caution">
    <text evidence="2">The sequence shown here is derived from an EMBL/GenBank/DDBJ whole genome shotgun (WGS) entry which is preliminary data.</text>
</comment>
<name>A0ABR1KTL2_9PEZI</name>
<dbReference type="InterPro" id="IPR036047">
    <property type="entry name" value="F-box-like_dom_sf"/>
</dbReference>
<evidence type="ECO:0000313" key="2">
    <source>
        <dbReference type="EMBL" id="KAK7521533.1"/>
    </source>
</evidence>
<dbReference type="SMART" id="SM00256">
    <property type="entry name" value="FBOX"/>
    <property type="match status" value="1"/>
</dbReference>
<evidence type="ECO:0000259" key="1">
    <source>
        <dbReference type="PROSITE" id="PS50181"/>
    </source>
</evidence>
<dbReference type="PROSITE" id="PS50181">
    <property type="entry name" value="FBOX"/>
    <property type="match status" value="1"/>
</dbReference>
<dbReference type="Gene3D" id="1.20.1280.50">
    <property type="match status" value="1"/>
</dbReference>
<protein>
    <recommendedName>
        <fullName evidence="1">F-box domain-containing protein</fullName>
    </recommendedName>
</protein>
<keyword evidence="3" id="KW-1185">Reference proteome</keyword>
<dbReference type="InterPro" id="IPR001810">
    <property type="entry name" value="F-box_dom"/>
</dbReference>